<keyword evidence="4" id="KW-1185">Reference proteome</keyword>
<evidence type="ECO:0000313" key="3">
    <source>
        <dbReference type="EMBL" id="KAJ2752294.1"/>
    </source>
</evidence>
<feature type="region of interest" description="Disordered" evidence="1">
    <location>
        <begin position="792"/>
        <end position="815"/>
    </location>
</feature>
<feature type="region of interest" description="Disordered" evidence="1">
    <location>
        <begin position="489"/>
        <end position="514"/>
    </location>
</feature>
<comment type="caution">
    <text evidence="3">The sequence shown here is derived from an EMBL/GenBank/DDBJ whole genome shotgun (WGS) entry which is preliminary data.</text>
</comment>
<organism evidence="3 4">
    <name type="scientific">Coemansia pectinata</name>
    <dbReference type="NCBI Taxonomy" id="1052879"/>
    <lineage>
        <taxon>Eukaryota</taxon>
        <taxon>Fungi</taxon>
        <taxon>Fungi incertae sedis</taxon>
        <taxon>Zoopagomycota</taxon>
        <taxon>Kickxellomycotina</taxon>
        <taxon>Kickxellomycetes</taxon>
        <taxon>Kickxellales</taxon>
        <taxon>Kickxellaceae</taxon>
        <taxon>Coemansia</taxon>
    </lineage>
</organism>
<evidence type="ECO:0000313" key="4">
    <source>
        <dbReference type="Proteomes" id="UP001140011"/>
    </source>
</evidence>
<feature type="domain" description="Fungal-type protein kinase" evidence="2">
    <location>
        <begin position="260"/>
        <end position="631"/>
    </location>
</feature>
<name>A0A9W8L8W0_9FUNG</name>
<sequence>MTVLPSGEEAGLSSSQTMVDGGSGCPVLAGEDLSFSDISGNRDDGLDDLIQRILRRNCASVCKLATPCDPDIRRVVGKIVSEIAADLEARMLKAAPRKGRANYLRGKGRANDPLDAWAAEILEWAGSQSLPSSTGSRHSKDSRPTRLAADYVAPFFESFMLFVAHNIKEHFRNHGATGGLNPEDCRLILPVIDKNMEVERTDLHSADDDSSTDYDSLTDYVSPTDFVSVECGMFPLSSSVERQATPAPHLIVADVEIVGHPDDFNEAELRLATKTKALFFNQHNRRFAWGLTAFSCTIHAYVFGTDGIWASTAMDISSAKGRRAFISLLVDWSLCSVDRLGFDPSIRYVVDGSVGGPYLEIDVHEVDESTGNVGHCTYYSQRCVGTTDHLTGRRLRYFAASTSRETLNTPAFLIKDVWTTSCGDSANDTRESSFLNVLHAEFDKSSEFSSSFSRLVSTGPVYINRGDTLVADSTATAFVELPSTIQDTAKDSSNVQGSSSSKAQRSSSSSVRQHRRTVTKWAGNMISAADNQSQVVIAVADAMVALNAAYAKCKILHGNISDRAILLQKTVDGVKGILADFDNVSYAGDEAGAAEAPELKLFQSIRSLEDPGAVRTRLDDWESLLYLVCWLGTFGVNQAQRAAYTARHAAGLEPYLPIMAWNRGTAIEIAQAKRSHMDTLATFEEDILNRMRDINGPLSHLAEDIHRALFLHPGCSGTRLIPTRQVRNVGMPVAAPAPGVERNPLVLRNGAANMAAILVDLFDVLARHRNMALAALNAGQAAKGSKAVTLPSAGPSMKHYRDEVSLAGPSKRPRY</sequence>
<evidence type="ECO:0000256" key="1">
    <source>
        <dbReference type="SAM" id="MobiDB-lite"/>
    </source>
</evidence>
<gene>
    <name evidence="3" type="ORF">GGI19_003923</name>
</gene>
<accession>A0A9W8L8W0</accession>
<dbReference type="AlphaFoldDB" id="A0A9W8L8W0"/>
<dbReference type="OrthoDB" id="5521250at2759"/>
<dbReference type="Proteomes" id="UP001140011">
    <property type="component" value="Unassembled WGS sequence"/>
</dbReference>
<feature type="compositionally biased region" description="Low complexity" evidence="1">
    <location>
        <begin position="498"/>
        <end position="510"/>
    </location>
</feature>
<dbReference type="PANTHER" id="PTHR38248">
    <property type="entry name" value="FUNK1 6"/>
    <property type="match status" value="1"/>
</dbReference>
<dbReference type="PANTHER" id="PTHR38248:SF2">
    <property type="entry name" value="FUNK1 11"/>
    <property type="match status" value="1"/>
</dbReference>
<dbReference type="InterPro" id="IPR040976">
    <property type="entry name" value="Pkinase_fungal"/>
</dbReference>
<reference evidence="3" key="1">
    <citation type="submission" date="2022-07" db="EMBL/GenBank/DDBJ databases">
        <title>Phylogenomic reconstructions and comparative analyses of Kickxellomycotina fungi.</title>
        <authorList>
            <person name="Reynolds N.K."/>
            <person name="Stajich J.E."/>
            <person name="Barry K."/>
            <person name="Grigoriev I.V."/>
            <person name="Crous P."/>
            <person name="Smith M.E."/>
        </authorList>
    </citation>
    <scope>NUCLEOTIDE SEQUENCE</scope>
    <source>
        <strain evidence="3">BCRC 34297</strain>
    </source>
</reference>
<dbReference type="EMBL" id="JANBUH010000300">
    <property type="protein sequence ID" value="KAJ2752294.1"/>
    <property type="molecule type" value="Genomic_DNA"/>
</dbReference>
<dbReference type="Pfam" id="PF17667">
    <property type="entry name" value="Pkinase_fungal"/>
    <property type="match status" value="1"/>
</dbReference>
<protein>
    <recommendedName>
        <fullName evidence="2">Fungal-type protein kinase domain-containing protein</fullName>
    </recommendedName>
</protein>
<evidence type="ECO:0000259" key="2">
    <source>
        <dbReference type="Pfam" id="PF17667"/>
    </source>
</evidence>
<proteinExistence type="predicted"/>